<sequence length="88" mass="9832">MPNGGDIMTEPTSGKRWLLVNYLLFGVFLVWIVLSFVIVGEPLTGASWYMPVSFALAGALAAAQFYVRRQFRMAREDAERSAPHPRGE</sequence>
<dbReference type="AlphaFoldDB" id="A0A919QDL7"/>
<proteinExistence type="predicted"/>
<evidence type="ECO:0000313" key="3">
    <source>
        <dbReference type="Proteomes" id="UP000640052"/>
    </source>
</evidence>
<feature type="transmembrane region" description="Helical" evidence="1">
    <location>
        <begin position="20"/>
        <end position="40"/>
    </location>
</feature>
<comment type="caution">
    <text evidence="2">The sequence shown here is derived from an EMBL/GenBank/DDBJ whole genome shotgun (WGS) entry which is preliminary data.</text>
</comment>
<accession>A0A919QDL7</accession>
<keyword evidence="1" id="KW-0812">Transmembrane</keyword>
<name>A0A919QDL7_9ACTN</name>
<keyword evidence="3" id="KW-1185">Reference proteome</keyword>
<evidence type="ECO:0000256" key="1">
    <source>
        <dbReference type="SAM" id="Phobius"/>
    </source>
</evidence>
<protein>
    <submittedName>
        <fullName evidence="2">Uncharacterized protein</fullName>
    </submittedName>
</protein>
<feature type="transmembrane region" description="Helical" evidence="1">
    <location>
        <begin position="46"/>
        <end position="67"/>
    </location>
</feature>
<evidence type="ECO:0000313" key="2">
    <source>
        <dbReference type="EMBL" id="GIH24640.1"/>
    </source>
</evidence>
<keyword evidence="1" id="KW-0472">Membrane</keyword>
<organism evidence="2 3">
    <name type="scientific">Acrocarpospora phusangensis</name>
    <dbReference type="NCBI Taxonomy" id="1070424"/>
    <lineage>
        <taxon>Bacteria</taxon>
        <taxon>Bacillati</taxon>
        <taxon>Actinomycetota</taxon>
        <taxon>Actinomycetes</taxon>
        <taxon>Streptosporangiales</taxon>
        <taxon>Streptosporangiaceae</taxon>
        <taxon>Acrocarpospora</taxon>
    </lineage>
</organism>
<dbReference type="Proteomes" id="UP000640052">
    <property type="component" value="Unassembled WGS sequence"/>
</dbReference>
<reference evidence="2" key="1">
    <citation type="submission" date="2021-01" db="EMBL/GenBank/DDBJ databases">
        <title>Whole genome shotgun sequence of Acrocarpospora phusangensis NBRC 108782.</title>
        <authorList>
            <person name="Komaki H."/>
            <person name="Tamura T."/>
        </authorList>
    </citation>
    <scope>NUCLEOTIDE SEQUENCE</scope>
    <source>
        <strain evidence="2">NBRC 108782</strain>
    </source>
</reference>
<gene>
    <name evidence="2" type="ORF">Aph01nite_29500</name>
</gene>
<dbReference type="EMBL" id="BOOA01000020">
    <property type="protein sequence ID" value="GIH24640.1"/>
    <property type="molecule type" value="Genomic_DNA"/>
</dbReference>
<keyword evidence="1" id="KW-1133">Transmembrane helix</keyword>